<dbReference type="Proteomes" id="UP001165960">
    <property type="component" value="Unassembled WGS sequence"/>
</dbReference>
<dbReference type="EMBL" id="QTSX02000721">
    <property type="protein sequence ID" value="KAJ9086403.1"/>
    <property type="molecule type" value="Genomic_DNA"/>
</dbReference>
<protein>
    <submittedName>
        <fullName evidence="1">Uncharacterized protein</fullName>
    </submittedName>
</protein>
<proteinExistence type="predicted"/>
<comment type="caution">
    <text evidence="1">The sequence shown here is derived from an EMBL/GenBank/DDBJ whole genome shotgun (WGS) entry which is preliminary data.</text>
</comment>
<name>A0ACC2UHS5_9FUNG</name>
<keyword evidence="2" id="KW-1185">Reference proteome</keyword>
<evidence type="ECO:0000313" key="2">
    <source>
        <dbReference type="Proteomes" id="UP001165960"/>
    </source>
</evidence>
<organism evidence="1 2">
    <name type="scientific">Entomophthora muscae</name>
    <dbReference type="NCBI Taxonomy" id="34485"/>
    <lineage>
        <taxon>Eukaryota</taxon>
        <taxon>Fungi</taxon>
        <taxon>Fungi incertae sedis</taxon>
        <taxon>Zoopagomycota</taxon>
        <taxon>Entomophthoromycotina</taxon>
        <taxon>Entomophthoromycetes</taxon>
        <taxon>Entomophthorales</taxon>
        <taxon>Entomophthoraceae</taxon>
        <taxon>Entomophthora</taxon>
    </lineage>
</organism>
<gene>
    <name evidence="1" type="ORF">DSO57_1004463</name>
</gene>
<evidence type="ECO:0000313" key="1">
    <source>
        <dbReference type="EMBL" id="KAJ9086403.1"/>
    </source>
</evidence>
<sequence>MPPTRETKMTPHFMNSPETIVIDSLKGLEYMNNNVTLIPEYKVLYRSDIDSLKRKQVTLVSGGGAGHEPSHAGFVGPGMLSAAISGNTFASPSTQQIFPRVVTLRLS</sequence>
<accession>A0ACC2UHS5</accession>
<reference evidence="1" key="1">
    <citation type="submission" date="2022-04" db="EMBL/GenBank/DDBJ databases">
        <title>Genome of the entomopathogenic fungus Entomophthora muscae.</title>
        <authorList>
            <person name="Elya C."/>
            <person name="Lovett B.R."/>
            <person name="Lee E."/>
            <person name="Macias A.M."/>
            <person name="Hajek A.E."/>
            <person name="De Bivort B.L."/>
            <person name="Kasson M.T."/>
            <person name="De Fine Licht H.H."/>
            <person name="Stajich J.E."/>
        </authorList>
    </citation>
    <scope>NUCLEOTIDE SEQUENCE</scope>
    <source>
        <strain evidence="1">Berkeley</strain>
    </source>
</reference>